<dbReference type="GeneID" id="66911712"/>
<name>A0A0U5GAS8_XANCI</name>
<organism evidence="2 3">
    <name type="scientific">Xanthomonas citri pv. citri</name>
    <dbReference type="NCBI Taxonomy" id="611301"/>
    <lineage>
        <taxon>Bacteria</taxon>
        <taxon>Pseudomonadati</taxon>
        <taxon>Pseudomonadota</taxon>
        <taxon>Gammaproteobacteria</taxon>
        <taxon>Lysobacterales</taxon>
        <taxon>Lysobacteraceae</taxon>
        <taxon>Xanthomonas</taxon>
    </lineage>
</organism>
<evidence type="ECO:0000256" key="1">
    <source>
        <dbReference type="SAM" id="MobiDB-lite"/>
    </source>
</evidence>
<dbReference type="AlphaFoldDB" id="A0A0U5GAS8"/>
<reference evidence="2 3" key="1">
    <citation type="submission" date="2014-09" db="EMBL/GenBank/DDBJ databases">
        <authorList>
            <person name="Regsiter A."/>
        </authorList>
    </citation>
    <scope>NUCLEOTIDE SEQUENCE [LARGE SCALE GENOMIC DNA]</scope>
</reference>
<keyword evidence="3" id="KW-1185">Reference proteome</keyword>
<dbReference type="KEGG" id="xcn:J169_02792"/>
<protein>
    <submittedName>
        <fullName evidence="2">Uncharacterized protein</fullName>
    </submittedName>
</protein>
<dbReference type="EMBL" id="CCXZ01000145">
    <property type="protein sequence ID" value="CEG17083.1"/>
    <property type="molecule type" value="Genomic_DNA"/>
</dbReference>
<dbReference type="RefSeq" id="WP_011051712.1">
    <property type="nucleotide sequence ID" value="NZ_CAVLHM010000069.1"/>
</dbReference>
<evidence type="ECO:0000313" key="3">
    <source>
        <dbReference type="Proteomes" id="UP000052230"/>
    </source>
</evidence>
<dbReference type="KEGG" id="xcr:J163_02779"/>
<proteinExistence type="predicted"/>
<dbReference type="KEGG" id="xcw:J162_02783"/>
<dbReference type="KEGG" id="xcm:J164_02780"/>
<dbReference type="OMA" id="QMESAMF"/>
<comment type="caution">
    <text evidence="2">The sequence shown here is derived from an EMBL/GenBank/DDBJ whole genome shotgun (WGS) entry which is preliminary data.</text>
</comment>
<feature type="compositionally biased region" description="Basic and acidic residues" evidence="1">
    <location>
        <begin position="77"/>
        <end position="92"/>
    </location>
</feature>
<gene>
    <name evidence="2" type="ORF">XAC3562_500013</name>
</gene>
<dbReference type="SMR" id="A0A0U5GAS8"/>
<evidence type="ECO:0000313" key="2">
    <source>
        <dbReference type="EMBL" id="CEG17083.1"/>
    </source>
</evidence>
<dbReference type="Proteomes" id="UP000052230">
    <property type="component" value="Unassembled WGS sequence"/>
</dbReference>
<accession>A0A0U5GAS8</accession>
<dbReference type="KEGG" id="xcf:J172_02786"/>
<dbReference type="KEGG" id="xcu:J159_02780"/>
<feature type="region of interest" description="Disordered" evidence="1">
    <location>
        <begin position="68"/>
        <end position="92"/>
    </location>
</feature>
<sequence length="275" mass="30298">MHSQSRHAKRFHTAPSLFVSQEAKNTMAIKFRHFSRVFMGLVLLSMAGAASAQWEVIDNKLNGTTKEILDNQTVGKGEGKESSGKEVEKPKETLKKVADDEGVAACSASTSGTPVSDSQRESCELIQRTRNSQFNYMVAMYEITTKRLERLRTIEEERKKIGDQKIGELESNTNKLLALKAMMDIDRQQMESAMFAYEKRLAFLTELQTGAAKAAMAGKEPPKGDGSSSWLPSWIPADLLSIGKTLVAGAVMKGAFEAIKSDTPAGMERLEIDKD</sequence>